<keyword evidence="2" id="KW-1185">Reference proteome</keyword>
<evidence type="ECO:0008006" key="3">
    <source>
        <dbReference type="Google" id="ProtNLM"/>
    </source>
</evidence>
<gene>
    <name evidence="1" type="ORF">ACFQ63_38320</name>
</gene>
<evidence type="ECO:0000313" key="1">
    <source>
        <dbReference type="EMBL" id="MFE5985527.1"/>
    </source>
</evidence>
<dbReference type="Proteomes" id="UP001600424">
    <property type="component" value="Unassembled WGS sequence"/>
</dbReference>
<dbReference type="RefSeq" id="WP_386253336.1">
    <property type="nucleotide sequence ID" value="NZ_JBHTRV010000055.1"/>
</dbReference>
<evidence type="ECO:0000313" key="2">
    <source>
        <dbReference type="Proteomes" id="UP001600424"/>
    </source>
</evidence>
<organism evidence="1 2">
    <name type="scientific">Streptomyces wedmorensis</name>
    <dbReference type="NCBI Taxonomy" id="43759"/>
    <lineage>
        <taxon>Bacteria</taxon>
        <taxon>Bacillati</taxon>
        <taxon>Actinomycetota</taxon>
        <taxon>Actinomycetes</taxon>
        <taxon>Kitasatosporales</taxon>
        <taxon>Streptomycetaceae</taxon>
        <taxon>Streptomyces</taxon>
    </lineage>
</organism>
<dbReference type="EMBL" id="JBHTRV010000055">
    <property type="protein sequence ID" value="MFE5985527.1"/>
    <property type="molecule type" value="Genomic_DNA"/>
</dbReference>
<name>A0ABW6J867_STRWE</name>
<reference evidence="1 2" key="1">
    <citation type="submission" date="2024-09" db="EMBL/GenBank/DDBJ databases">
        <title>The Natural Products Discovery Center: Release of the First 8490 Sequenced Strains for Exploring Actinobacteria Biosynthetic Diversity.</title>
        <authorList>
            <person name="Kalkreuter E."/>
            <person name="Kautsar S.A."/>
            <person name="Yang D."/>
            <person name="Bader C.D."/>
            <person name="Teijaro C.N."/>
            <person name="Fluegel L."/>
            <person name="Davis C.M."/>
            <person name="Simpson J.R."/>
            <person name="Lauterbach L."/>
            <person name="Steele A.D."/>
            <person name="Gui C."/>
            <person name="Meng S."/>
            <person name="Li G."/>
            <person name="Viehrig K."/>
            <person name="Ye F."/>
            <person name="Su P."/>
            <person name="Kiefer A.F."/>
            <person name="Nichols A."/>
            <person name="Cepeda A.J."/>
            <person name="Yan W."/>
            <person name="Fan B."/>
            <person name="Jiang Y."/>
            <person name="Adhikari A."/>
            <person name="Zheng C.-J."/>
            <person name="Schuster L."/>
            <person name="Cowan T.M."/>
            <person name="Smanski M.J."/>
            <person name="Chevrette M.G."/>
            <person name="De Carvalho L.P.S."/>
            <person name="Shen B."/>
        </authorList>
    </citation>
    <scope>NUCLEOTIDE SEQUENCE [LARGE SCALE GENOMIC DNA]</scope>
    <source>
        <strain evidence="1 2">NPDC056472</strain>
    </source>
</reference>
<proteinExistence type="predicted"/>
<comment type="caution">
    <text evidence="1">The sequence shown here is derived from an EMBL/GenBank/DDBJ whole genome shotgun (WGS) entry which is preliminary data.</text>
</comment>
<protein>
    <recommendedName>
        <fullName evidence="3">DUF2933 domain-containing protein</fullName>
    </recommendedName>
</protein>
<sequence length="48" mass="5055">MSPISHALAVLICALLAFSEAIADHWVTFAGLVLLGACHLLALAKERP</sequence>
<accession>A0ABW6J867</accession>